<dbReference type="InterPro" id="IPR036291">
    <property type="entry name" value="NAD(P)-bd_dom_sf"/>
</dbReference>
<evidence type="ECO:0000256" key="3">
    <source>
        <dbReference type="ARBA" id="ARBA00023065"/>
    </source>
</evidence>
<feature type="domain" description="RCK N-terminal" evidence="4">
    <location>
        <begin position="23"/>
        <end position="96"/>
    </location>
</feature>
<gene>
    <name evidence="5" type="ORF">NX786_23225</name>
</gene>
<keyword evidence="6" id="KW-1185">Reference proteome</keyword>
<dbReference type="Proteomes" id="UP001165263">
    <property type="component" value="Unassembled WGS sequence"/>
</dbReference>
<keyword evidence="2" id="KW-0050">Antiport</keyword>
<dbReference type="PANTHER" id="PTHR46157:SF4">
    <property type="entry name" value="K(+) EFFLUX ANTIPORTER 3, CHLOROPLASTIC"/>
    <property type="match status" value="1"/>
</dbReference>
<dbReference type="Gene3D" id="3.40.50.720">
    <property type="entry name" value="NAD(P)-binding Rossmann-like Domain"/>
    <property type="match status" value="1"/>
</dbReference>
<organism evidence="5 6">
    <name type="scientific">Telluria mixta</name>
    <dbReference type="NCBI Taxonomy" id="34071"/>
    <lineage>
        <taxon>Bacteria</taxon>
        <taxon>Pseudomonadati</taxon>
        <taxon>Pseudomonadota</taxon>
        <taxon>Betaproteobacteria</taxon>
        <taxon>Burkholderiales</taxon>
        <taxon>Oxalobacteraceae</taxon>
        <taxon>Telluria group</taxon>
        <taxon>Telluria</taxon>
    </lineage>
</organism>
<keyword evidence="1" id="KW-0813">Transport</keyword>
<dbReference type="PANTHER" id="PTHR46157">
    <property type="entry name" value="K(+) EFFLUX ANTIPORTER 3, CHLOROPLASTIC"/>
    <property type="match status" value="1"/>
</dbReference>
<dbReference type="InterPro" id="IPR003148">
    <property type="entry name" value="RCK_N"/>
</dbReference>
<comment type="caution">
    <text evidence="5">The sequence shown here is derived from an EMBL/GenBank/DDBJ whole genome shotgun (WGS) entry which is preliminary data.</text>
</comment>
<reference evidence="5" key="1">
    <citation type="submission" date="2022-08" db="EMBL/GenBank/DDBJ databases">
        <title>Reclassification of Massilia species as members of the genera Telluria, Duganella, Pseudoduganella, Mokoshia gen. nov. and Zemynaea gen. nov. using orthogonal and non-orthogonal genome-based approaches.</title>
        <authorList>
            <person name="Bowman J.P."/>
        </authorList>
    </citation>
    <scope>NUCLEOTIDE SEQUENCE</scope>
    <source>
        <strain evidence="5">LMG 11547</strain>
    </source>
</reference>
<keyword evidence="3" id="KW-0406">Ion transport</keyword>
<evidence type="ECO:0000256" key="2">
    <source>
        <dbReference type="ARBA" id="ARBA00022449"/>
    </source>
</evidence>
<evidence type="ECO:0000256" key="1">
    <source>
        <dbReference type="ARBA" id="ARBA00022448"/>
    </source>
</evidence>
<evidence type="ECO:0000259" key="4">
    <source>
        <dbReference type="Pfam" id="PF02254"/>
    </source>
</evidence>
<dbReference type="EMBL" id="JANUHC010000009">
    <property type="protein sequence ID" value="MCS0632245.1"/>
    <property type="molecule type" value="Genomic_DNA"/>
</dbReference>
<dbReference type="SUPFAM" id="SSF51735">
    <property type="entry name" value="NAD(P)-binding Rossmann-fold domains"/>
    <property type="match status" value="1"/>
</dbReference>
<dbReference type="RefSeq" id="WP_259451283.1">
    <property type="nucleotide sequence ID" value="NZ_CP119520.1"/>
</dbReference>
<proteinExistence type="predicted"/>
<dbReference type="Pfam" id="PF02254">
    <property type="entry name" value="TrkA_N"/>
    <property type="match status" value="1"/>
</dbReference>
<evidence type="ECO:0000313" key="6">
    <source>
        <dbReference type="Proteomes" id="UP001165263"/>
    </source>
</evidence>
<sequence length="180" mass="19606">MHPVQYGSLNTTGKLLLAQGTAIIVGIGRFGQIVTRILRARGYLTVVFDVNVEMIDTMTALGVKAFYGDGARPDLLDAAGLASTHLLVVALDDRECILSIVVRETFDSAVRAGRYSLEALGTPSDDAEQLIKAFVDADRQSMRSLAELHDPDIPPNKNAAYMAMLKELRSQETRKLDEVA</sequence>
<name>A0ABT2C4E6_9BURK</name>
<evidence type="ECO:0000313" key="5">
    <source>
        <dbReference type="EMBL" id="MCS0632245.1"/>
    </source>
</evidence>
<protein>
    <submittedName>
        <fullName evidence="5">NAD-binding protein</fullName>
    </submittedName>
</protein>
<accession>A0ABT2C4E6</accession>